<feature type="domain" description="Replication-associated protein ORF2/G2P" evidence="1">
    <location>
        <begin position="82"/>
        <end position="185"/>
    </location>
</feature>
<reference evidence="2" key="1">
    <citation type="submission" date="2024-03" db="EMBL/GenBank/DDBJ databases">
        <title>Diverse circular DNA viruses in blood, oral, and fecal samples of captive lemurs.</title>
        <authorList>
            <person name="Paietta E.N."/>
            <person name="Kraberger S."/>
            <person name="Lund M.C."/>
            <person name="Custer J.M."/>
            <person name="Vargas K.M."/>
            <person name="Ehmke E.E."/>
            <person name="Yoder A.D."/>
            <person name="Varsani A."/>
        </authorList>
    </citation>
    <scope>NUCLEOTIDE SEQUENCE</scope>
    <source>
        <strain evidence="2">Duke_28FS_56</strain>
    </source>
</reference>
<name>A0AAU8B5X8_9VIRU</name>
<dbReference type="EMBL" id="PP511806">
    <property type="protein sequence ID" value="XCD07744.1"/>
    <property type="molecule type" value="Genomic_DNA"/>
</dbReference>
<sequence length="364" mass="43507">MCTQPIWIRNRRYYDKKRPVHGFHADDDHRTSFALYPMDIARQWLAVPCGKCEDCLRRLRNNWYVRLERELDFCKTFNQQAVFVTITIAPKWYDFALADPSAFMRKFNERIRHCLGSSVKHFYVQEFGEHPQTGGSNRLHFHGFIFNFPCSYNRLREVVSDFGFIWLGNATLKRARYVVKYVCKNIKAFYKDGTLIPEILCRKYTRKFVSPHVGDWLGRFARPSFFTRTWSYTDYKTHITYNYTIPRYYDRYLSESDKFNRALLSADAYARFSSNALVKYIVSFLSKRTFSLSTLSSREKYTWINKKSLEFQKVGFNPFAFNPPVWLSPDILEYWKKVFNLDPPKQLLTKFRHLWENNLSLVTS</sequence>
<proteinExistence type="predicted"/>
<accession>A0AAU8B5X8</accession>
<dbReference type="Pfam" id="PF23343">
    <property type="entry name" value="REP_ORF2-G2P"/>
    <property type="match status" value="1"/>
</dbReference>
<evidence type="ECO:0000313" key="2">
    <source>
        <dbReference type="EMBL" id="XCD07744.1"/>
    </source>
</evidence>
<protein>
    <submittedName>
        <fullName evidence="2">Replication initiator protein</fullName>
    </submittedName>
</protein>
<dbReference type="InterPro" id="IPR056906">
    <property type="entry name" value="ORF2/G2P_dom"/>
</dbReference>
<evidence type="ECO:0000259" key="1">
    <source>
        <dbReference type="Pfam" id="PF23343"/>
    </source>
</evidence>
<organism evidence="2">
    <name type="scientific">Dulem virus 212</name>
    <dbReference type="NCBI Taxonomy" id="3145689"/>
    <lineage>
        <taxon>Viruses</taxon>
        <taxon>Monodnaviria</taxon>
        <taxon>Sangervirae</taxon>
        <taxon>Phixviricota</taxon>
        <taxon>Malgrandaviricetes</taxon>
        <taxon>Petitvirales</taxon>
        <taxon>Microviridae</taxon>
        <taxon>Microvirus</taxon>
    </lineage>
</organism>